<dbReference type="EMBL" id="JAAWWB010000033">
    <property type="protein sequence ID" value="KAG6742547.1"/>
    <property type="molecule type" value="Genomic_DNA"/>
</dbReference>
<evidence type="ECO:0000313" key="3">
    <source>
        <dbReference type="Proteomes" id="UP000886885"/>
    </source>
</evidence>
<feature type="transmembrane region" description="Helical" evidence="1">
    <location>
        <begin position="54"/>
        <end position="72"/>
    </location>
</feature>
<dbReference type="AlphaFoldDB" id="A0A8X7Y563"/>
<organism evidence="2 3">
    <name type="scientific">Populus tomentosa</name>
    <name type="common">Chinese white poplar</name>
    <dbReference type="NCBI Taxonomy" id="118781"/>
    <lineage>
        <taxon>Eukaryota</taxon>
        <taxon>Viridiplantae</taxon>
        <taxon>Streptophyta</taxon>
        <taxon>Embryophyta</taxon>
        <taxon>Tracheophyta</taxon>
        <taxon>Spermatophyta</taxon>
        <taxon>Magnoliopsida</taxon>
        <taxon>eudicotyledons</taxon>
        <taxon>Gunneridae</taxon>
        <taxon>Pentapetalae</taxon>
        <taxon>rosids</taxon>
        <taxon>fabids</taxon>
        <taxon>Malpighiales</taxon>
        <taxon>Salicaceae</taxon>
        <taxon>Saliceae</taxon>
        <taxon>Populus</taxon>
    </lineage>
</organism>
<evidence type="ECO:0000313" key="2">
    <source>
        <dbReference type="EMBL" id="KAG6742547.1"/>
    </source>
</evidence>
<accession>A0A8X7Y563</accession>
<reference evidence="2" key="1">
    <citation type="journal article" date="2020" name="bioRxiv">
        <title>Hybrid origin of Populus tomentosa Carr. identified through genome sequencing and phylogenomic analysis.</title>
        <authorList>
            <person name="An X."/>
            <person name="Gao K."/>
            <person name="Chen Z."/>
            <person name="Li J."/>
            <person name="Yang X."/>
            <person name="Yang X."/>
            <person name="Zhou J."/>
            <person name="Guo T."/>
            <person name="Zhao T."/>
            <person name="Huang S."/>
            <person name="Miao D."/>
            <person name="Khan W.U."/>
            <person name="Rao P."/>
            <person name="Ye M."/>
            <person name="Lei B."/>
            <person name="Liao W."/>
            <person name="Wang J."/>
            <person name="Ji L."/>
            <person name="Li Y."/>
            <person name="Guo B."/>
            <person name="Mustafa N.S."/>
            <person name="Li S."/>
            <person name="Yun Q."/>
            <person name="Keller S.R."/>
            <person name="Mao J."/>
            <person name="Zhang R."/>
            <person name="Strauss S.H."/>
        </authorList>
    </citation>
    <scope>NUCLEOTIDE SEQUENCE</scope>
    <source>
        <strain evidence="2">GM15</strain>
        <tissue evidence="2">Leaf</tissue>
    </source>
</reference>
<keyword evidence="1" id="KW-0472">Membrane</keyword>
<keyword evidence="3" id="KW-1185">Reference proteome</keyword>
<protein>
    <submittedName>
        <fullName evidence="2">Uncharacterized protein</fullName>
    </submittedName>
</protein>
<keyword evidence="1" id="KW-1133">Transmembrane helix</keyword>
<comment type="caution">
    <text evidence="2">The sequence shown here is derived from an EMBL/GenBank/DDBJ whole genome shotgun (WGS) entry which is preliminary data.</text>
</comment>
<dbReference type="Proteomes" id="UP000886885">
    <property type="component" value="Chromosome 17A"/>
</dbReference>
<keyword evidence="1" id="KW-0812">Transmembrane</keyword>
<sequence>MVFWYTRGCLYSIKECCDEANCLWIRVSDPGFFSRNLITNPWLSEHPSFFSHSFYTPLRFLMFLIFLGLFLWDKFAVLEKKFSLLGKWAYDDNIIILADFMPSNPGNTTYIFLSDKPLLIIKSEAVGLIEPDHIRVF</sequence>
<gene>
    <name evidence="2" type="ORF">POTOM_053419</name>
</gene>
<evidence type="ECO:0000256" key="1">
    <source>
        <dbReference type="SAM" id="Phobius"/>
    </source>
</evidence>
<name>A0A8X7Y563_POPTO</name>
<proteinExistence type="predicted"/>